<evidence type="ECO:0000256" key="1">
    <source>
        <dbReference type="PROSITE-ProRule" id="PRU00169"/>
    </source>
</evidence>
<dbReference type="InterPro" id="IPR001789">
    <property type="entry name" value="Sig_transdc_resp-reg_receiver"/>
</dbReference>
<dbReference type="Gene3D" id="3.40.50.2300">
    <property type="match status" value="1"/>
</dbReference>
<name>A0A4R0SFS1_BIFLL</name>
<organism evidence="3 4">
    <name type="scientific">Bifidobacterium longum subsp. longum</name>
    <dbReference type="NCBI Taxonomy" id="1679"/>
    <lineage>
        <taxon>Bacteria</taxon>
        <taxon>Bacillati</taxon>
        <taxon>Actinomycetota</taxon>
        <taxon>Actinomycetes</taxon>
        <taxon>Bifidobacteriales</taxon>
        <taxon>Bifidobacteriaceae</taxon>
        <taxon>Bifidobacterium</taxon>
    </lineage>
</organism>
<dbReference type="GO" id="GO:0000160">
    <property type="term" value="P:phosphorelay signal transduction system"/>
    <property type="evidence" value="ECO:0007669"/>
    <property type="project" value="InterPro"/>
</dbReference>
<dbReference type="AlphaFoldDB" id="A0A4R0SFS1"/>
<evidence type="ECO:0000313" key="3">
    <source>
        <dbReference type="EMBL" id="TCD77352.1"/>
    </source>
</evidence>
<feature type="domain" description="Response regulatory" evidence="2">
    <location>
        <begin position="10"/>
        <end position="76"/>
    </location>
</feature>
<dbReference type="RefSeq" id="WP_242668629.1">
    <property type="nucleotide sequence ID" value="NZ_SHPO01000022.1"/>
</dbReference>
<reference evidence="3 4" key="1">
    <citation type="journal article" date="2018" name="Sci. Rep.">
        <title>Genomic diversity and distribution of Bifidobacterium longum subsp. longum across the human lifespan.</title>
        <authorList>
            <person name="Odamaki T."/>
            <person name="Bottacini F."/>
            <person name="Kato K."/>
            <person name="Mitsuyama E."/>
            <person name="Yoshida K."/>
            <person name="Horigome A."/>
            <person name="Xiao J.Z."/>
            <person name="van Sinderen D."/>
        </authorList>
    </citation>
    <scope>NUCLEOTIDE SEQUENCE [LARGE SCALE GENOMIC DNA]</scope>
    <source>
        <strain evidence="3 4">MCC10004</strain>
    </source>
</reference>
<feature type="modified residue" description="4-aspartylphosphate" evidence="1">
    <location>
        <position position="64"/>
    </location>
</feature>
<dbReference type="PROSITE" id="PS50110">
    <property type="entry name" value="RESPONSE_REGULATORY"/>
    <property type="match status" value="1"/>
</dbReference>
<sequence>MEEARNRNIRIGIVDNDPYALKVFGALIERMSSDFAVIWTCDLGAVAISRCLSPTKRPDVLVTDMSRRIGPHASSH</sequence>
<protein>
    <submittedName>
        <fullName evidence="3">Two-component response regulator</fullName>
    </submittedName>
</protein>
<evidence type="ECO:0000259" key="2">
    <source>
        <dbReference type="PROSITE" id="PS50110"/>
    </source>
</evidence>
<evidence type="ECO:0000313" key="4">
    <source>
        <dbReference type="Proteomes" id="UP000293475"/>
    </source>
</evidence>
<keyword evidence="1" id="KW-0597">Phosphoprotein</keyword>
<gene>
    <name evidence="3" type="ORF">MCC10004_1560</name>
</gene>
<proteinExistence type="predicted"/>
<comment type="caution">
    <text evidence="3">The sequence shown here is derived from an EMBL/GenBank/DDBJ whole genome shotgun (WGS) entry which is preliminary data.</text>
</comment>
<dbReference type="Proteomes" id="UP000293475">
    <property type="component" value="Unassembled WGS sequence"/>
</dbReference>
<accession>A0A4R0SFS1</accession>
<dbReference type="EMBL" id="SHPO01000022">
    <property type="protein sequence ID" value="TCD77352.1"/>
    <property type="molecule type" value="Genomic_DNA"/>
</dbReference>